<dbReference type="EMBL" id="ARXX01000039">
    <property type="protein sequence ID" value="MBF5057218.1"/>
    <property type="molecule type" value="Genomic_DNA"/>
</dbReference>
<evidence type="ECO:0000313" key="2">
    <source>
        <dbReference type="EMBL" id="MBF5057218.1"/>
    </source>
</evidence>
<feature type="compositionally biased region" description="Acidic residues" evidence="1">
    <location>
        <begin position="100"/>
        <end position="111"/>
    </location>
</feature>
<evidence type="ECO:0000313" key="3">
    <source>
        <dbReference type="Proteomes" id="UP000662703"/>
    </source>
</evidence>
<keyword evidence="3" id="KW-1185">Reference proteome</keyword>
<comment type="caution">
    <text evidence="2">The sequence shown here is derived from an EMBL/GenBank/DDBJ whole genome shotgun (WGS) entry which is preliminary data.</text>
</comment>
<sequence>MAHIDWDDPGAQSVTAYYRNDPNIDPQPHAGSVLSARYRGRVVRVTVDAYDRKAGISHGKVAAIMDADSGKRLDQHAGLSVGDPVALPDDKRAFEPAVKDDDEQEDGAGRA</sequence>
<evidence type="ECO:0000256" key="1">
    <source>
        <dbReference type="SAM" id="MobiDB-lite"/>
    </source>
</evidence>
<protein>
    <submittedName>
        <fullName evidence="2">Uncharacterized protein</fullName>
    </submittedName>
</protein>
<reference evidence="2 3" key="1">
    <citation type="submission" date="2012-09" db="EMBL/GenBank/DDBJ databases">
        <title>Genome Sequence of alkane-degrading Bacterium Alcanivorax sp. 521-1.</title>
        <authorList>
            <person name="Lai Q."/>
            <person name="Shao Z."/>
        </authorList>
    </citation>
    <scope>NUCLEOTIDE SEQUENCE [LARGE SCALE GENOMIC DNA]</scope>
    <source>
        <strain evidence="2 3">521-1</strain>
    </source>
</reference>
<proteinExistence type="predicted"/>
<name>A0ABS0ASX2_9GAMM</name>
<dbReference type="RefSeq" id="WP_228548676.1">
    <property type="nucleotide sequence ID" value="NZ_ARXX01000039.1"/>
</dbReference>
<dbReference type="Proteomes" id="UP000662703">
    <property type="component" value="Unassembled WGS sequence"/>
</dbReference>
<feature type="compositionally biased region" description="Basic and acidic residues" evidence="1">
    <location>
        <begin position="88"/>
        <end position="99"/>
    </location>
</feature>
<feature type="region of interest" description="Disordered" evidence="1">
    <location>
        <begin position="74"/>
        <end position="111"/>
    </location>
</feature>
<gene>
    <name evidence="2" type="ORF">Y5W_02512</name>
</gene>
<organism evidence="2 3">
    <name type="scientific">Alloalcanivorax profundimaris</name>
    <dbReference type="NCBI Taxonomy" id="2735259"/>
    <lineage>
        <taxon>Bacteria</taxon>
        <taxon>Pseudomonadati</taxon>
        <taxon>Pseudomonadota</taxon>
        <taxon>Gammaproteobacteria</taxon>
        <taxon>Oceanospirillales</taxon>
        <taxon>Alcanivoracaceae</taxon>
        <taxon>Alloalcanivorax</taxon>
    </lineage>
</organism>
<accession>A0ABS0ASX2</accession>